<name>A0A1I0X1T7_9CELL</name>
<keyword evidence="2" id="KW-1185">Reference proteome</keyword>
<evidence type="ECO:0000313" key="2">
    <source>
        <dbReference type="Proteomes" id="UP000199012"/>
    </source>
</evidence>
<dbReference type="GO" id="GO:0016740">
    <property type="term" value="F:transferase activity"/>
    <property type="evidence" value="ECO:0007669"/>
    <property type="project" value="UniProtKB-KW"/>
</dbReference>
<accession>A0A1I0X1T7</accession>
<dbReference type="STRING" id="988821.SAMN05421867_10464"/>
<gene>
    <name evidence="1" type="ORF">SAMN05421867_10464</name>
</gene>
<dbReference type="InterPro" id="IPR029044">
    <property type="entry name" value="Nucleotide-diphossugar_trans"/>
</dbReference>
<dbReference type="Proteomes" id="UP000199012">
    <property type="component" value="Unassembled WGS sequence"/>
</dbReference>
<keyword evidence="1" id="KW-0808">Transferase</keyword>
<reference evidence="1 2" key="1">
    <citation type="submission" date="2016-10" db="EMBL/GenBank/DDBJ databases">
        <authorList>
            <person name="de Groot N.N."/>
        </authorList>
    </citation>
    <scope>NUCLEOTIDE SEQUENCE [LARGE SCALE GENOMIC DNA]</scope>
    <source>
        <strain evidence="1 2">CGMCC 4.6945</strain>
    </source>
</reference>
<dbReference type="EMBL" id="FOKA01000004">
    <property type="protein sequence ID" value="SFA94979.1"/>
    <property type="molecule type" value="Genomic_DNA"/>
</dbReference>
<dbReference type="RefSeq" id="WP_090031442.1">
    <property type="nucleotide sequence ID" value="NZ_BONM01000015.1"/>
</dbReference>
<dbReference type="OrthoDB" id="264195at2"/>
<proteinExistence type="predicted"/>
<sequence length="286" mass="31558">MSEQQVHFAMVAGPGEAAMAIDSLRRIRRLYPDSRIFLREDATTDGTREELEAVRDELGLDLSSNPTKNGYHGISRTLFSVLREVADATTGPGIVVKCDPDGVVATADAHRLAAHLAARPGIVGAVDVAPSGQPRDHRWSRERMLQDVRWPIGPKKTEKGLRVGYPWWRGAYRAAVANGYRPGTGVQAGVFAMSLDTVRALRDSGFLAGMDAPYPFLTYEEDYLLALGTKSVGHELHELWDVLDSWWVQYKPPVPLTPDEVAVRRPFAVHPLKNTPDGWALRASLP</sequence>
<dbReference type="SUPFAM" id="SSF53448">
    <property type="entry name" value="Nucleotide-diphospho-sugar transferases"/>
    <property type="match status" value="1"/>
</dbReference>
<evidence type="ECO:0000313" key="1">
    <source>
        <dbReference type="EMBL" id="SFA94979.1"/>
    </source>
</evidence>
<dbReference type="AlphaFoldDB" id="A0A1I0X1T7"/>
<protein>
    <submittedName>
        <fullName evidence="1">Glycosyl transferase family 2</fullName>
    </submittedName>
</protein>
<organism evidence="1 2">
    <name type="scientific">Cellulomonas marina</name>
    <dbReference type="NCBI Taxonomy" id="988821"/>
    <lineage>
        <taxon>Bacteria</taxon>
        <taxon>Bacillati</taxon>
        <taxon>Actinomycetota</taxon>
        <taxon>Actinomycetes</taxon>
        <taxon>Micrococcales</taxon>
        <taxon>Cellulomonadaceae</taxon>
        <taxon>Cellulomonas</taxon>
    </lineage>
</organism>